<dbReference type="GO" id="GO:0006260">
    <property type="term" value="P:DNA replication"/>
    <property type="evidence" value="ECO:0007669"/>
    <property type="project" value="InterPro"/>
</dbReference>
<dbReference type="Gene3D" id="2.40.50.140">
    <property type="entry name" value="Nucleic acid-binding proteins"/>
    <property type="match status" value="1"/>
</dbReference>
<keyword evidence="5" id="KW-1185">Reference proteome</keyword>
<dbReference type="PROSITE" id="PS50935">
    <property type="entry name" value="SSB"/>
    <property type="match status" value="1"/>
</dbReference>
<dbReference type="RefSeq" id="WP_338198367.1">
    <property type="nucleotide sequence ID" value="NZ_JAEKNR010000005.1"/>
</dbReference>
<comment type="caution">
    <text evidence="2">Lacks conserved residue(s) required for the propagation of feature annotation.</text>
</comment>
<dbReference type="InterPro" id="IPR000424">
    <property type="entry name" value="Primosome_PriB/ssb"/>
</dbReference>
<comment type="caution">
    <text evidence="4">The sequence shown here is derived from an EMBL/GenBank/DDBJ whole genome shotgun (WGS) entry which is preliminary data.</text>
</comment>
<reference evidence="4" key="1">
    <citation type="submission" date="2020-10" db="EMBL/GenBank/DDBJ databases">
        <title>Ca. Dormibacterota MAGs.</title>
        <authorList>
            <person name="Montgomery K."/>
        </authorList>
    </citation>
    <scope>NUCLEOTIDE SEQUENCE [LARGE SCALE GENOMIC DNA]</scope>
    <source>
        <strain evidence="4">SC8812_S17_10</strain>
    </source>
</reference>
<dbReference type="PANTHER" id="PTHR10302:SF27">
    <property type="entry name" value="SINGLE-STRANDED DNA-BINDING PROTEIN"/>
    <property type="match status" value="1"/>
</dbReference>
<dbReference type="Pfam" id="PF00436">
    <property type="entry name" value="SSB"/>
    <property type="match status" value="1"/>
</dbReference>
<dbReference type="InterPro" id="IPR011344">
    <property type="entry name" value="ssDNA-bd"/>
</dbReference>
<dbReference type="InterPro" id="IPR012340">
    <property type="entry name" value="NA-bd_OB-fold"/>
</dbReference>
<organism evidence="4 5">
    <name type="scientific">Candidatus Nephthysia bennettiae</name>
    <dbReference type="NCBI Taxonomy" id="3127016"/>
    <lineage>
        <taxon>Bacteria</taxon>
        <taxon>Bacillati</taxon>
        <taxon>Candidatus Dormiibacterota</taxon>
        <taxon>Candidatus Dormibacteria</taxon>
        <taxon>Candidatus Dormibacterales</taxon>
        <taxon>Candidatus Dormibacteraceae</taxon>
        <taxon>Candidatus Nephthysia</taxon>
    </lineage>
</organism>
<evidence type="ECO:0000256" key="2">
    <source>
        <dbReference type="HAMAP-Rule" id="MF_00984"/>
    </source>
</evidence>
<dbReference type="NCBIfam" id="TIGR00621">
    <property type="entry name" value="ssb"/>
    <property type="match status" value="1"/>
</dbReference>
<dbReference type="GO" id="GO:0003697">
    <property type="term" value="F:single-stranded DNA binding"/>
    <property type="evidence" value="ECO:0007669"/>
    <property type="project" value="UniProtKB-UniRule"/>
</dbReference>
<evidence type="ECO:0000313" key="4">
    <source>
        <dbReference type="EMBL" id="MBJ7596537.1"/>
    </source>
</evidence>
<evidence type="ECO:0000313" key="5">
    <source>
        <dbReference type="Proteomes" id="UP000612893"/>
    </source>
</evidence>
<gene>
    <name evidence="4" type="ORF">JF922_00390</name>
</gene>
<dbReference type="AlphaFoldDB" id="A0A934K3A5"/>
<dbReference type="SUPFAM" id="SSF50249">
    <property type="entry name" value="Nucleic acid-binding proteins"/>
    <property type="match status" value="1"/>
</dbReference>
<sequence>MNKVTLQGNLARDLDYKELGSDKCLARGLLAVSRYGKGREGRDLIRIVLWGKQAVNAVRFLEKGSSVGIIGRIRSEFYEDRDGKNRLDTEVVVEEIQFLSRRSNGSPAATAAAKATT</sequence>
<dbReference type="HAMAP" id="MF_00984">
    <property type="entry name" value="SSB"/>
    <property type="match status" value="1"/>
</dbReference>
<proteinExistence type="inferred from homology"/>
<dbReference type="EMBL" id="JAEKNR010000005">
    <property type="protein sequence ID" value="MBJ7596537.1"/>
    <property type="molecule type" value="Genomic_DNA"/>
</dbReference>
<dbReference type="PIRSF" id="PIRSF002070">
    <property type="entry name" value="SSB"/>
    <property type="match status" value="1"/>
</dbReference>
<dbReference type="GO" id="GO:0009295">
    <property type="term" value="C:nucleoid"/>
    <property type="evidence" value="ECO:0007669"/>
    <property type="project" value="TreeGrafter"/>
</dbReference>
<name>A0A934K3A5_9BACT</name>
<protein>
    <recommendedName>
        <fullName evidence="2 3">Single-stranded DNA-binding protein</fullName>
        <shortName evidence="2">SSB</shortName>
    </recommendedName>
</protein>
<accession>A0A934K3A5</accession>
<dbReference type="Proteomes" id="UP000612893">
    <property type="component" value="Unassembled WGS sequence"/>
</dbReference>
<evidence type="ECO:0000256" key="1">
    <source>
        <dbReference type="ARBA" id="ARBA00023125"/>
    </source>
</evidence>
<evidence type="ECO:0000256" key="3">
    <source>
        <dbReference type="PIRNR" id="PIRNR002070"/>
    </source>
</evidence>
<dbReference type="PANTHER" id="PTHR10302">
    <property type="entry name" value="SINGLE-STRANDED DNA-BINDING PROTEIN"/>
    <property type="match status" value="1"/>
</dbReference>
<comment type="subunit">
    <text evidence="2">Homotetramer.</text>
</comment>
<keyword evidence="1 2" id="KW-0238">DNA-binding</keyword>
<dbReference type="CDD" id="cd04496">
    <property type="entry name" value="SSB_OBF"/>
    <property type="match status" value="1"/>
</dbReference>